<dbReference type="OrthoDB" id="496981at2759"/>
<dbReference type="OMA" id="TCDHRRS"/>
<dbReference type="FunCoup" id="A0A074YUM5">
    <property type="interactions" value="165"/>
</dbReference>
<dbReference type="Pfam" id="PF00300">
    <property type="entry name" value="His_Phos_1"/>
    <property type="match status" value="1"/>
</dbReference>
<reference evidence="3 4" key="1">
    <citation type="journal article" date="2014" name="BMC Genomics">
        <title>Genome sequencing of four Aureobasidium pullulans varieties: biotechnological potential, stress tolerance, and description of new species.</title>
        <authorList>
            <person name="Gostin Ar C."/>
            <person name="Ohm R.A."/>
            <person name="Kogej T."/>
            <person name="Sonjak S."/>
            <person name="Turk M."/>
            <person name="Zajc J."/>
            <person name="Zalar P."/>
            <person name="Grube M."/>
            <person name="Sun H."/>
            <person name="Han J."/>
            <person name="Sharma A."/>
            <person name="Chiniquy J."/>
            <person name="Ngan C.Y."/>
            <person name="Lipzen A."/>
            <person name="Barry K."/>
            <person name="Grigoriev I.V."/>
            <person name="Gunde-Cimerman N."/>
        </authorList>
    </citation>
    <scope>NUCLEOTIDE SEQUENCE [LARGE SCALE GENOMIC DNA]</scope>
    <source>
        <strain evidence="3 4">EXF-2481</strain>
    </source>
</reference>
<evidence type="ECO:0008006" key="5">
    <source>
        <dbReference type="Google" id="ProtNLM"/>
    </source>
</evidence>
<feature type="signal peptide" evidence="2">
    <location>
        <begin position="1"/>
        <end position="23"/>
    </location>
</feature>
<protein>
    <recommendedName>
        <fullName evidence="5">Phosphoglycerate mutase-like protein</fullName>
    </recommendedName>
</protein>
<dbReference type="EMBL" id="KL584750">
    <property type="protein sequence ID" value="KEQ99869.1"/>
    <property type="molecule type" value="Genomic_DNA"/>
</dbReference>
<accession>A0A074YUM5</accession>
<dbReference type="GO" id="GO:0005737">
    <property type="term" value="C:cytoplasm"/>
    <property type="evidence" value="ECO:0007669"/>
    <property type="project" value="TreeGrafter"/>
</dbReference>
<dbReference type="GeneID" id="25362455"/>
<dbReference type="InterPro" id="IPR050275">
    <property type="entry name" value="PGM_Phosphatase"/>
</dbReference>
<evidence type="ECO:0000256" key="1">
    <source>
        <dbReference type="SAM" id="MobiDB-lite"/>
    </source>
</evidence>
<dbReference type="InterPro" id="IPR029033">
    <property type="entry name" value="His_PPase_superfam"/>
</dbReference>
<dbReference type="PANTHER" id="PTHR48100">
    <property type="entry name" value="BROAD-SPECIFICITY PHOSPHATASE YOR283W-RELATED"/>
    <property type="match status" value="1"/>
</dbReference>
<dbReference type="Gene3D" id="3.40.50.1240">
    <property type="entry name" value="Phosphoglycerate mutase-like"/>
    <property type="match status" value="1"/>
</dbReference>
<feature type="chain" id="PRO_5001705132" description="Phosphoglycerate mutase-like protein" evidence="2">
    <location>
        <begin position="24"/>
        <end position="526"/>
    </location>
</feature>
<feature type="compositionally biased region" description="Low complexity" evidence="1">
    <location>
        <begin position="28"/>
        <end position="45"/>
    </location>
</feature>
<dbReference type="InParanoid" id="A0A074YUM5"/>
<name>A0A074YUM5_AURSE</name>
<dbReference type="HOGENOM" id="CLU_039184_0_1_1"/>
<dbReference type="SUPFAM" id="SSF53254">
    <property type="entry name" value="Phosphoglycerate mutase-like"/>
    <property type="match status" value="1"/>
</dbReference>
<evidence type="ECO:0000313" key="4">
    <source>
        <dbReference type="Proteomes" id="UP000030641"/>
    </source>
</evidence>
<evidence type="ECO:0000313" key="3">
    <source>
        <dbReference type="EMBL" id="KEQ99869.1"/>
    </source>
</evidence>
<organism evidence="3 4">
    <name type="scientific">Aureobasidium subglaciale (strain EXF-2481)</name>
    <name type="common">Aureobasidium pullulans var. subglaciale</name>
    <dbReference type="NCBI Taxonomy" id="1043005"/>
    <lineage>
        <taxon>Eukaryota</taxon>
        <taxon>Fungi</taxon>
        <taxon>Dikarya</taxon>
        <taxon>Ascomycota</taxon>
        <taxon>Pezizomycotina</taxon>
        <taxon>Dothideomycetes</taxon>
        <taxon>Dothideomycetidae</taxon>
        <taxon>Dothideales</taxon>
        <taxon>Saccotheciaceae</taxon>
        <taxon>Aureobasidium</taxon>
    </lineage>
</organism>
<evidence type="ECO:0000256" key="2">
    <source>
        <dbReference type="SAM" id="SignalP"/>
    </source>
</evidence>
<keyword evidence="2" id="KW-0732">Signal</keyword>
<dbReference type="RefSeq" id="XP_013348479.1">
    <property type="nucleotide sequence ID" value="XM_013493025.1"/>
</dbReference>
<gene>
    <name evidence="3" type="ORF">AUEXF2481DRAFT_200732</name>
</gene>
<feature type="region of interest" description="Disordered" evidence="1">
    <location>
        <begin position="28"/>
        <end position="50"/>
    </location>
</feature>
<dbReference type="Proteomes" id="UP000030641">
    <property type="component" value="Unassembled WGS sequence"/>
</dbReference>
<dbReference type="CDD" id="cd07040">
    <property type="entry name" value="HP"/>
    <property type="match status" value="1"/>
</dbReference>
<keyword evidence="4" id="KW-1185">Reference proteome</keyword>
<sequence length="526" mass="56406">MVYNFTSLASVAISLLALSEATAVSTSTSSSFSTSTTSSLTDSAAFPTSTSPTCPKADNNVFIAKSGATFLIECGIDYAGGDLKMVNIASNRIADCVNACDATEGCIDISMSGTACYMKKKLGKPLSNKIIRGARKIKDAPTSSSSSSYSTSFSSSQSSSYSASQSVTQAPTFSIPTASTAPSTASLPTVDQGTEYVNYTNVGGYFLQDLDTTVPSTFDYTATNFGLINQTYETDSSSDGALTQWQRFNNLLKHMNSEAPKNVEYKLLFIGRHGEGYHNAAQTYYGTPAWNCYWSQQTGNSTNSWQDADLTPAGTAQALKANKFWSQQLLSQKIQPPQSFYVSPLTRCLKTANLTFSGLSLSNFIPTIKEYIREGISTHTCDHRSNATYIRNLFPTWNFEPTFTETDEFWNGITEESSSAQDYRSKLALDDIFSTDAASVISITTHSGETSSLLRVLKHRSFSLVTGAVIPVFVKAETIKVVEGAVTTTVPWDAGAWCTNGPPLASSTACVCSDGVVPVATTASSV</sequence>
<dbReference type="AlphaFoldDB" id="A0A074YUM5"/>
<dbReference type="GO" id="GO:0016791">
    <property type="term" value="F:phosphatase activity"/>
    <property type="evidence" value="ECO:0007669"/>
    <property type="project" value="TreeGrafter"/>
</dbReference>
<proteinExistence type="predicted"/>
<dbReference type="InterPro" id="IPR013078">
    <property type="entry name" value="His_Pase_superF_clade-1"/>
</dbReference>
<dbReference type="PANTHER" id="PTHR48100:SF32">
    <property type="entry name" value="ANCHORED PROTEIN, PUTATIVE (AFU_ORTHOLOGUE AFUA_1G10590)-RELATED"/>
    <property type="match status" value="1"/>
</dbReference>